<dbReference type="NCBIfam" id="TIGR04407">
    <property type="entry name" value="LptF_YjgP"/>
    <property type="match status" value="1"/>
</dbReference>
<feature type="transmembrane region" description="Helical" evidence="6">
    <location>
        <begin position="281"/>
        <end position="300"/>
    </location>
</feature>
<dbReference type="AlphaFoldDB" id="A0A1N7K746"/>
<dbReference type="GO" id="GO:0015920">
    <property type="term" value="P:lipopolysaccharide transport"/>
    <property type="evidence" value="ECO:0007669"/>
    <property type="project" value="TreeGrafter"/>
</dbReference>
<evidence type="ECO:0000256" key="1">
    <source>
        <dbReference type="ARBA" id="ARBA00004651"/>
    </source>
</evidence>
<dbReference type="InterPro" id="IPR005495">
    <property type="entry name" value="LptG/LptF_permease"/>
</dbReference>
<dbReference type="EMBL" id="FTOT01000001">
    <property type="protein sequence ID" value="SIS57406.1"/>
    <property type="molecule type" value="Genomic_DNA"/>
</dbReference>
<dbReference type="InterPro" id="IPR030922">
    <property type="entry name" value="LptF"/>
</dbReference>
<gene>
    <name evidence="7" type="ORF">SAMN05421774_101252</name>
</gene>
<dbReference type="GO" id="GO:0055085">
    <property type="term" value="P:transmembrane transport"/>
    <property type="evidence" value="ECO:0007669"/>
    <property type="project" value="InterPro"/>
</dbReference>
<organism evidence="7 8">
    <name type="scientific">Gemmobacter megaterium</name>
    <dbReference type="NCBI Taxonomy" id="1086013"/>
    <lineage>
        <taxon>Bacteria</taxon>
        <taxon>Pseudomonadati</taxon>
        <taxon>Pseudomonadota</taxon>
        <taxon>Alphaproteobacteria</taxon>
        <taxon>Rhodobacterales</taxon>
        <taxon>Paracoccaceae</taxon>
        <taxon>Gemmobacter</taxon>
    </lineage>
</organism>
<keyword evidence="3 6" id="KW-0812">Transmembrane</keyword>
<keyword evidence="4 6" id="KW-1133">Transmembrane helix</keyword>
<keyword evidence="8" id="KW-1185">Reference proteome</keyword>
<feature type="transmembrane region" description="Helical" evidence="6">
    <location>
        <begin position="100"/>
        <end position="123"/>
    </location>
</feature>
<dbReference type="PANTHER" id="PTHR33529:SF6">
    <property type="entry name" value="YJGP_YJGQ FAMILY PERMEASE"/>
    <property type="match status" value="1"/>
</dbReference>
<protein>
    <submittedName>
        <fullName evidence="7">Lipopolysaccharide export system permease protein</fullName>
    </submittedName>
</protein>
<accession>A0A1N7K746</accession>
<dbReference type="STRING" id="1086013.SAMN05421774_101252"/>
<comment type="subcellular location">
    <subcellularLocation>
        <location evidence="1">Cell membrane</location>
        <topology evidence="1">Multi-pass membrane protein</topology>
    </subcellularLocation>
</comment>
<evidence type="ECO:0000256" key="6">
    <source>
        <dbReference type="SAM" id="Phobius"/>
    </source>
</evidence>
<dbReference type="PANTHER" id="PTHR33529">
    <property type="entry name" value="SLR0882 PROTEIN-RELATED"/>
    <property type="match status" value="1"/>
</dbReference>
<dbReference type="Pfam" id="PF03739">
    <property type="entry name" value="LptF_LptG"/>
    <property type="match status" value="1"/>
</dbReference>
<evidence type="ECO:0000256" key="2">
    <source>
        <dbReference type="ARBA" id="ARBA00022475"/>
    </source>
</evidence>
<evidence type="ECO:0000313" key="8">
    <source>
        <dbReference type="Proteomes" id="UP000186141"/>
    </source>
</evidence>
<reference evidence="7 8" key="1">
    <citation type="submission" date="2017-01" db="EMBL/GenBank/DDBJ databases">
        <authorList>
            <person name="Mah S.A."/>
            <person name="Swanson W.J."/>
            <person name="Moy G.W."/>
            <person name="Vacquier V.D."/>
        </authorList>
    </citation>
    <scope>NUCLEOTIDE SEQUENCE [LARGE SCALE GENOMIC DNA]</scope>
    <source>
        <strain evidence="7 8">DSM 26375</strain>
    </source>
</reference>
<feature type="transmembrane region" description="Helical" evidence="6">
    <location>
        <begin position="341"/>
        <end position="361"/>
    </location>
</feature>
<name>A0A1N7K746_9RHOB</name>
<keyword evidence="5 6" id="KW-0472">Membrane</keyword>
<feature type="transmembrane region" description="Helical" evidence="6">
    <location>
        <begin position="12"/>
        <end position="30"/>
    </location>
</feature>
<dbReference type="Proteomes" id="UP000186141">
    <property type="component" value="Unassembled WGS sequence"/>
</dbReference>
<evidence type="ECO:0000256" key="5">
    <source>
        <dbReference type="ARBA" id="ARBA00023136"/>
    </source>
</evidence>
<dbReference type="GO" id="GO:0043190">
    <property type="term" value="C:ATP-binding cassette (ABC) transporter complex"/>
    <property type="evidence" value="ECO:0007669"/>
    <property type="project" value="InterPro"/>
</dbReference>
<evidence type="ECO:0000256" key="3">
    <source>
        <dbReference type="ARBA" id="ARBA00022692"/>
    </source>
</evidence>
<evidence type="ECO:0000256" key="4">
    <source>
        <dbReference type="ARBA" id="ARBA00022989"/>
    </source>
</evidence>
<proteinExistence type="predicted"/>
<keyword evidence="2" id="KW-1003">Cell membrane</keyword>
<evidence type="ECO:0000313" key="7">
    <source>
        <dbReference type="EMBL" id="SIS57406.1"/>
    </source>
</evidence>
<sequence length="375" mass="40799">MLSRFDRYLLSQLLMLFGFFSLVLVAVYWVNRAVSLFDRLIGDGQTALVFLELTALTLPNVIRMVLPVAAFAASAYVTNRLSTESELVVMQATGFSAYRLARPVLVFGLVAAAMMAVLVHVLVPASRVALDARQAAIAENVTARFLRAGEFQFPADGVTFYIREITETGELRDIFLSDGRSGESRTSYTAKRALLARAPSGPKLVLFDGMAQTVALDDLRLAVTRFENFTYDLGAVLSPSALGIQNEASLSTAALLRAGPEEQALTGRSRAILLYEGHNRLAQPFLATVAALIGFAALMVGAFSRFGLWKQLLGGSLGLVMVQMVANSAETLGVRDERLWPLVWAGPVVGALLTLFLLWLSQRPHGLFRRRGRAA</sequence>